<comment type="caution">
    <text evidence="7">The sequence shown here is derived from an EMBL/GenBank/DDBJ whole genome shotgun (WGS) entry which is preliminary data.</text>
</comment>
<dbReference type="InterPro" id="IPR055438">
    <property type="entry name" value="AstE_AspA_cat"/>
</dbReference>
<feature type="compositionally biased region" description="Polar residues" evidence="5">
    <location>
        <begin position="17"/>
        <end position="35"/>
    </location>
</feature>
<evidence type="ECO:0000256" key="4">
    <source>
        <dbReference type="ARBA" id="ARBA00022833"/>
    </source>
</evidence>
<evidence type="ECO:0000256" key="1">
    <source>
        <dbReference type="ARBA" id="ARBA00001947"/>
    </source>
</evidence>
<name>A0ABD5PP24_9EURY</name>
<dbReference type="GO" id="GO:0046872">
    <property type="term" value="F:metal ion binding"/>
    <property type="evidence" value="ECO:0007669"/>
    <property type="project" value="UniProtKB-KW"/>
</dbReference>
<sequence>MKSAGTLSVLASATTVGIPNAPSESPLTRETSSTSRPDDSLRDVLSQLGPRRTLMADTRYESGVYVVEGRSSTGTDPTAVVVAGQHGIEPAGWLTAMQLTGLTLETGRLVVIPFANPPAIVQGRYQTSDGNMNRQFPPGEAPTLDAAAAIWREIRRHEPDVMLDLHSSHGIYASGVNSGVGQVVFPTAAGRDTAVSATKWVNDEFVSPSTYGPEYEFAIGTVQGKEDRPLLTHKVGHDLDVPGYLVEVTREGTTLSDRLAWQTAMATKLLAEHGVTPATA</sequence>
<dbReference type="Pfam" id="PF24827">
    <property type="entry name" value="AstE_AspA_cat"/>
    <property type="match status" value="1"/>
</dbReference>
<protein>
    <submittedName>
        <fullName evidence="7">Succinylglutamate desuccinylase/aspartoacylase family protein</fullName>
    </submittedName>
</protein>
<dbReference type="RefSeq" id="WP_250141759.1">
    <property type="nucleotide sequence ID" value="NZ_JALIQP010000004.1"/>
</dbReference>
<reference evidence="7 8" key="1">
    <citation type="journal article" date="2019" name="Int. J. Syst. Evol. Microbiol.">
        <title>The Global Catalogue of Microorganisms (GCM) 10K type strain sequencing project: providing services to taxonomists for standard genome sequencing and annotation.</title>
        <authorList>
            <consortium name="The Broad Institute Genomics Platform"/>
            <consortium name="The Broad Institute Genome Sequencing Center for Infectious Disease"/>
            <person name="Wu L."/>
            <person name="Ma J."/>
        </authorList>
    </citation>
    <scope>NUCLEOTIDE SEQUENCE [LARGE SCALE GENOMIC DNA]</scope>
    <source>
        <strain evidence="7 8">WLHS5</strain>
    </source>
</reference>
<feature type="region of interest" description="Disordered" evidence="5">
    <location>
        <begin position="17"/>
        <end position="43"/>
    </location>
</feature>
<keyword evidence="3" id="KW-0378">Hydrolase</keyword>
<evidence type="ECO:0000313" key="7">
    <source>
        <dbReference type="EMBL" id="MFC4542361.1"/>
    </source>
</evidence>
<keyword evidence="2" id="KW-0479">Metal-binding</keyword>
<proteinExistence type="predicted"/>
<evidence type="ECO:0000259" key="6">
    <source>
        <dbReference type="Pfam" id="PF24827"/>
    </source>
</evidence>
<evidence type="ECO:0000256" key="2">
    <source>
        <dbReference type="ARBA" id="ARBA00022723"/>
    </source>
</evidence>
<comment type="cofactor">
    <cofactor evidence="1">
        <name>Zn(2+)</name>
        <dbReference type="ChEBI" id="CHEBI:29105"/>
    </cofactor>
</comment>
<evidence type="ECO:0000313" key="8">
    <source>
        <dbReference type="Proteomes" id="UP001595898"/>
    </source>
</evidence>
<dbReference type="EMBL" id="JBHSFA010000005">
    <property type="protein sequence ID" value="MFC4542361.1"/>
    <property type="molecule type" value="Genomic_DNA"/>
</dbReference>
<dbReference type="SUPFAM" id="SSF53187">
    <property type="entry name" value="Zn-dependent exopeptidases"/>
    <property type="match status" value="1"/>
</dbReference>
<dbReference type="GO" id="GO:0016787">
    <property type="term" value="F:hydrolase activity"/>
    <property type="evidence" value="ECO:0007669"/>
    <property type="project" value="UniProtKB-KW"/>
</dbReference>
<keyword evidence="8" id="KW-1185">Reference proteome</keyword>
<organism evidence="7 8">
    <name type="scientific">Halosolutus amylolyticus</name>
    <dbReference type="NCBI Taxonomy" id="2932267"/>
    <lineage>
        <taxon>Archaea</taxon>
        <taxon>Methanobacteriati</taxon>
        <taxon>Methanobacteriota</taxon>
        <taxon>Stenosarchaea group</taxon>
        <taxon>Halobacteria</taxon>
        <taxon>Halobacteriales</taxon>
        <taxon>Natrialbaceae</taxon>
        <taxon>Halosolutus</taxon>
    </lineage>
</organism>
<feature type="domain" description="Succinylglutamate desuccinylase/Aspartoacylase catalytic" evidence="6">
    <location>
        <begin position="77"/>
        <end position="168"/>
    </location>
</feature>
<gene>
    <name evidence="7" type="ORF">ACFO5R_10530</name>
</gene>
<dbReference type="Proteomes" id="UP001595898">
    <property type="component" value="Unassembled WGS sequence"/>
</dbReference>
<dbReference type="AlphaFoldDB" id="A0ABD5PP24"/>
<dbReference type="Gene3D" id="3.40.630.10">
    <property type="entry name" value="Zn peptidases"/>
    <property type="match status" value="1"/>
</dbReference>
<evidence type="ECO:0000256" key="5">
    <source>
        <dbReference type="SAM" id="MobiDB-lite"/>
    </source>
</evidence>
<evidence type="ECO:0000256" key="3">
    <source>
        <dbReference type="ARBA" id="ARBA00022801"/>
    </source>
</evidence>
<accession>A0ABD5PP24</accession>
<keyword evidence="4" id="KW-0862">Zinc</keyword>